<feature type="domain" description="Transposase IS200-like" evidence="1">
    <location>
        <begin position="9"/>
        <end position="124"/>
    </location>
</feature>
<dbReference type="AlphaFoldDB" id="A0A5R9IW17"/>
<organism evidence="2 3">
    <name type="scientific">Thalassotalea litorea</name>
    <dbReference type="NCBI Taxonomy" id="2020715"/>
    <lineage>
        <taxon>Bacteria</taxon>
        <taxon>Pseudomonadati</taxon>
        <taxon>Pseudomonadota</taxon>
        <taxon>Gammaproteobacteria</taxon>
        <taxon>Alteromonadales</taxon>
        <taxon>Colwelliaceae</taxon>
        <taxon>Thalassotalea</taxon>
    </lineage>
</organism>
<evidence type="ECO:0000313" key="2">
    <source>
        <dbReference type="EMBL" id="TLU67571.1"/>
    </source>
</evidence>
<accession>A0A5R9IW17</accession>
<reference evidence="2 3" key="1">
    <citation type="submission" date="2019-05" db="EMBL/GenBank/DDBJ databases">
        <title>Genome sequences of Thalassotalea litorea 1K03283.</title>
        <authorList>
            <person name="Zhang D."/>
        </authorList>
    </citation>
    <scope>NUCLEOTIDE SEQUENCE [LARGE SCALE GENOMIC DNA]</scope>
    <source>
        <strain evidence="2 3">MCCC 1K03283</strain>
    </source>
</reference>
<gene>
    <name evidence="2" type="ORF">FE810_01080</name>
</gene>
<dbReference type="OrthoDB" id="9814067at2"/>
<dbReference type="PANTHER" id="PTHR34322">
    <property type="entry name" value="TRANSPOSASE, Y1_TNP DOMAIN-CONTAINING"/>
    <property type="match status" value="1"/>
</dbReference>
<dbReference type="InterPro" id="IPR036515">
    <property type="entry name" value="Transposase_17_sf"/>
</dbReference>
<name>A0A5R9IW17_9GAMM</name>
<evidence type="ECO:0000313" key="3">
    <source>
        <dbReference type="Proteomes" id="UP000307790"/>
    </source>
</evidence>
<dbReference type="Proteomes" id="UP000307790">
    <property type="component" value="Unassembled WGS sequence"/>
</dbReference>
<dbReference type="SUPFAM" id="SSF143422">
    <property type="entry name" value="Transposase IS200-like"/>
    <property type="match status" value="1"/>
</dbReference>
<protein>
    <recommendedName>
        <fullName evidence="1">Transposase IS200-like domain-containing protein</fullName>
    </recommendedName>
</protein>
<comment type="caution">
    <text evidence="2">The sequence shown here is derived from an EMBL/GenBank/DDBJ whole genome shotgun (WGS) entry which is preliminary data.</text>
</comment>
<dbReference type="PANTHER" id="PTHR34322:SF2">
    <property type="entry name" value="TRANSPOSASE IS200-LIKE DOMAIN-CONTAINING PROTEIN"/>
    <property type="match status" value="1"/>
</dbReference>
<evidence type="ECO:0000259" key="1">
    <source>
        <dbReference type="SMART" id="SM01321"/>
    </source>
</evidence>
<dbReference type="GO" id="GO:0003677">
    <property type="term" value="F:DNA binding"/>
    <property type="evidence" value="ECO:0007669"/>
    <property type="project" value="InterPro"/>
</dbReference>
<dbReference type="SMART" id="SM01321">
    <property type="entry name" value="Y1_Tnp"/>
    <property type="match status" value="1"/>
</dbReference>
<dbReference type="Pfam" id="PF01797">
    <property type="entry name" value="Y1_Tnp"/>
    <property type="match status" value="1"/>
</dbReference>
<dbReference type="GO" id="GO:0004803">
    <property type="term" value="F:transposase activity"/>
    <property type="evidence" value="ECO:0007669"/>
    <property type="project" value="InterPro"/>
</dbReference>
<dbReference type="Gene3D" id="3.30.70.1290">
    <property type="entry name" value="Transposase IS200-like"/>
    <property type="match status" value="1"/>
</dbReference>
<dbReference type="RefSeq" id="WP_138318174.1">
    <property type="nucleotide sequence ID" value="NZ_VCBC01000002.1"/>
</dbReference>
<dbReference type="EMBL" id="VCBC01000002">
    <property type="protein sequence ID" value="TLU67571.1"/>
    <property type="molecule type" value="Genomic_DNA"/>
</dbReference>
<dbReference type="InterPro" id="IPR002686">
    <property type="entry name" value="Transposase_17"/>
</dbReference>
<keyword evidence="3" id="KW-1185">Reference proteome</keyword>
<sequence length="202" mass="23686">MPRKSRNYFANTPYLIFQFGYNFQPCFFDKADYQFFIELIETNCLQFQVQLNKYQLFNNQFLMVITAAQSHSIPKVLQSTCSIYGRYVNEKYDRSGSLWQGRHKASPVQAGQFLDAVYQFIQMPILPKSFNRSKQAELPLSVEEQTSWLIHQNLTKNQPIGDETFLRTVSNHKMVQRRKTIVPRTRNGLMPLLSDRPGIMRS</sequence>
<dbReference type="GO" id="GO:0006313">
    <property type="term" value="P:DNA transposition"/>
    <property type="evidence" value="ECO:0007669"/>
    <property type="project" value="InterPro"/>
</dbReference>
<proteinExistence type="predicted"/>